<comment type="caution">
    <text evidence="1">The sequence shown here is derived from an EMBL/GenBank/DDBJ whole genome shotgun (WGS) entry which is preliminary data.</text>
</comment>
<proteinExistence type="predicted"/>
<keyword evidence="2" id="KW-1185">Reference proteome</keyword>
<organism evidence="1 2">
    <name type="scientific">Putridiphycobacter roseus</name>
    <dbReference type="NCBI Taxonomy" id="2219161"/>
    <lineage>
        <taxon>Bacteria</taxon>
        <taxon>Pseudomonadati</taxon>
        <taxon>Bacteroidota</taxon>
        <taxon>Flavobacteriia</taxon>
        <taxon>Flavobacteriales</taxon>
        <taxon>Crocinitomicaceae</taxon>
        <taxon>Putridiphycobacter</taxon>
    </lineage>
</organism>
<sequence length="170" mass="19507">MDKAAFFAILLKDLQRSNVMLRKKWATIINENQFSTLDFLPILNEKEQIASRFLWLLSEVGEMYPAILKADLPAWFQQFEKGQVALKHALPTYWKIVGVPLENEGTAIDLLFAVIASNEANVTIKSRAIFVLHNLVQKYPHLKGEFEVCLNAQRNKYSAAFDKGIRKILR</sequence>
<dbReference type="Proteomes" id="UP000249248">
    <property type="component" value="Unassembled WGS sequence"/>
</dbReference>
<evidence type="ECO:0000313" key="2">
    <source>
        <dbReference type="Proteomes" id="UP000249248"/>
    </source>
</evidence>
<gene>
    <name evidence="1" type="ORF">DNU06_04530</name>
</gene>
<dbReference type="EMBL" id="QKSB01000002">
    <property type="protein sequence ID" value="PZE17889.1"/>
    <property type="molecule type" value="Genomic_DNA"/>
</dbReference>
<dbReference type="AlphaFoldDB" id="A0A2W1N050"/>
<protein>
    <recommendedName>
        <fullName evidence="3">HEAT repeat domain-containing protein</fullName>
    </recommendedName>
</protein>
<reference evidence="1 2" key="1">
    <citation type="submission" date="2018-06" db="EMBL/GenBank/DDBJ databases">
        <title>The draft genome sequence of Crocinitomix sp. SM1701.</title>
        <authorList>
            <person name="Zhang X."/>
        </authorList>
    </citation>
    <scope>NUCLEOTIDE SEQUENCE [LARGE SCALE GENOMIC DNA]</scope>
    <source>
        <strain evidence="1 2">SM1701</strain>
    </source>
</reference>
<evidence type="ECO:0008006" key="3">
    <source>
        <dbReference type="Google" id="ProtNLM"/>
    </source>
</evidence>
<accession>A0A2W1N050</accession>
<evidence type="ECO:0000313" key="1">
    <source>
        <dbReference type="EMBL" id="PZE17889.1"/>
    </source>
</evidence>
<name>A0A2W1N050_9FLAO</name>